<dbReference type="PANTHER" id="PTHR23522:SF10">
    <property type="entry name" value="3-PHENYLPROPIONIC ACID TRANSPORTER-RELATED"/>
    <property type="match status" value="1"/>
</dbReference>
<evidence type="ECO:0000313" key="10">
    <source>
        <dbReference type="EMBL" id="MFC4402658.1"/>
    </source>
</evidence>
<feature type="transmembrane region" description="Helical" evidence="8">
    <location>
        <begin position="44"/>
        <end position="61"/>
    </location>
</feature>
<keyword evidence="11" id="KW-1185">Reference proteome</keyword>
<evidence type="ECO:0000313" key="11">
    <source>
        <dbReference type="Proteomes" id="UP001595882"/>
    </source>
</evidence>
<evidence type="ECO:0000256" key="2">
    <source>
        <dbReference type="ARBA" id="ARBA00022448"/>
    </source>
</evidence>
<protein>
    <submittedName>
        <fullName evidence="10">MFS transporter</fullName>
    </submittedName>
</protein>
<dbReference type="PANTHER" id="PTHR23522">
    <property type="entry name" value="BLL5896 PROTEIN"/>
    <property type="match status" value="1"/>
</dbReference>
<name>A0ABV8WUC0_9BACI</name>
<comment type="subcellular location">
    <subcellularLocation>
        <location evidence="1">Cell inner membrane</location>
        <topology evidence="1">Multi-pass membrane protein</topology>
    </subcellularLocation>
</comment>
<proteinExistence type="predicted"/>
<dbReference type="RefSeq" id="WP_390250449.1">
    <property type="nucleotide sequence ID" value="NZ_JBHSDT010000004.1"/>
</dbReference>
<comment type="caution">
    <text evidence="10">The sequence shown here is derived from an EMBL/GenBank/DDBJ whole genome shotgun (WGS) entry which is preliminary data.</text>
</comment>
<evidence type="ECO:0000259" key="9">
    <source>
        <dbReference type="Pfam" id="PF12832"/>
    </source>
</evidence>
<keyword evidence="3" id="KW-1003">Cell membrane</keyword>
<evidence type="ECO:0000256" key="3">
    <source>
        <dbReference type="ARBA" id="ARBA00022475"/>
    </source>
</evidence>
<feature type="transmembrane region" description="Helical" evidence="8">
    <location>
        <begin position="291"/>
        <end position="313"/>
    </location>
</feature>
<dbReference type="InterPro" id="IPR024989">
    <property type="entry name" value="MFS_assoc_dom"/>
</dbReference>
<dbReference type="Gene3D" id="1.20.1250.20">
    <property type="entry name" value="MFS general substrate transporter like domains"/>
    <property type="match status" value="2"/>
</dbReference>
<sequence>MAQGESTIPLKMLLFYFHAANTVIVTFLPLYLQFRGLDGTEIGLVMAIGPFVSIFSQPFWGYMSDKSQSVKRILMLCLIGVLISSTFFLQMATLPLLLTLGAAYYFFAAPIGALGDSLAQRRADQLRVSFGTIRTWGSIGFATSSIIIGQVLAMTGIQYMVWPYLVLAGAAFLTSTRLVDANVKARPVQIRDMGSLMKKKPFIIFLGLILFITTTHRANDSFIGIHIANLGGSEQLVGFAWFAGVASEALVFATAGKWFQKFHPLLFIIGAGLLFSIRWFLYAILADPALIVGLQFLHGLTYGVFYLTAFSYVTSLIPKFLQATGHLVFVSVAFGVTGIIGSLVGGIIMDNLGGESLYTYMGSTSATGVILLLLYHILPYGKS</sequence>
<evidence type="ECO:0000256" key="6">
    <source>
        <dbReference type="ARBA" id="ARBA00022989"/>
    </source>
</evidence>
<feature type="transmembrane region" description="Helical" evidence="8">
    <location>
        <begin position="360"/>
        <end position="378"/>
    </location>
</feature>
<feature type="transmembrane region" description="Helical" evidence="8">
    <location>
        <begin position="238"/>
        <end position="258"/>
    </location>
</feature>
<feature type="transmembrane region" description="Helical" evidence="8">
    <location>
        <begin position="325"/>
        <end position="348"/>
    </location>
</feature>
<feature type="transmembrane region" description="Helical" evidence="8">
    <location>
        <begin position="73"/>
        <end position="90"/>
    </location>
</feature>
<gene>
    <name evidence="10" type="ORF">ACFOY7_06190</name>
</gene>
<evidence type="ECO:0000256" key="7">
    <source>
        <dbReference type="ARBA" id="ARBA00023136"/>
    </source>
</evidence>
<accession>A0ABV8WUC0</accession>
<evidence type="ECO:0000256" key="1">
    <source>
        <dbReference type="ARBA" id="ARBA00004429"/>
    </source>
</evidence>
<feature type="transmembrane region" description="Helical" evidence="8">
    <location>
        <begin position="12"/>
        <end position="32"/>
    </location>
</feature>
<keyword evidence="4" id="KW-0997">Cell inner membrane</keyword>
<dbReference type="EMBL" id="JBHSDT010000004">
    <property type="protein sequence ID" value="MFC4402658.1"/>
    <property type="molecule type" value="Genomic_DNA"/>
</dbReference>
<feature type="transmembrane region" description="Helical" evidence="8">
    <location>
        <begin position="201"/>
        <end position="218"/>
    </location>
</feature>
<evidence type="ECO:0000256" key="5">
    <source>
        <dbReference type="ARBA" id="ARBA00022692"/>
    </source>
</evidence>
<evidence type="ECO:0000256" key="8">
    <source>
        <dbReference type="SAM" id="Phobius"/>
    </source>
</evidence>
<organism evidence="10 11">
    <name type="scientific">Gracilibacillus xinjiangensis</name>
    <dbReference type="NCBI Taxonomy" id="1193282"/>
    <lineage>
        <taxon>Bacteria</taxon>
        <taxon>Bacillati</taxon>
        <taxon>Bacillota</taxon>
        <taxon>Bacilli</taxon>
        <taxon>Bacillales</taxon>
        <taxon>Bacillaceae</taxon>
        <taxon>Gracilibacillus</taxon>
    </lineage>
</organism>
<dbReference type="InterPro" id="IPR026032">
    <property type="entry name" value="HcaT-like"/>
</dbReference>
<evidence type="ECO:0000256" key="4">
    <source>
        <dbReference type="ARBA" id="ARBA00022519"/>
    </source>
</evidence>
<feature type="transmembrane region" description="Helical" evidence="8">
    <location>
        <begin position="265"/>
        <end position="285"/>
    </location>
</feature>
<feature type="domain" description="Major facilitator superfamily associated" evidence="9">
    <location>
        <begin position="9"/>
        <end position="358"/>
    </location>
</feature>
<feature type="transmembrane region" description="Helical" evidence="8">
    <location>
        <begin position="96"/>
        <end position="115"/>
    </location>
</feature>
<dbReference type="Pfam" id="PF12832">
    <property type="entry name" value="MFS_1_like"/>
    <property type="match status" value="1"/>
</dbReference>
<dbReference type="SUPFAM" id="SSF103473">
    <property type="entry name" value="MFS general substrate transporter"/>
    <property type="match status" value="1"/>
</dbReference>
<dbReference type="InterPro" id="IPR036259">
    <property type="entry name" value="MFS_trans_sf"/>
</dbReference>
<keyword evidence="7 8" id="KW-0472">Membrane</keyword>
<dbReference type="NCBIfam" id="NF037955">
    <property type="entry name" value="mfs"/>
    <property type="match status" value="1"/>
</dbReference>
<dbReference type="Proteomes" id="UP001595882">
    <property type="component" value="Unassembled WGS sequence"/>
</dbReference>
<keyword evidence="2" id="KW-0813">Transport</keyword>
<feature type="transmembrane region" description="Helical" evidence="8">
    <location>
        <begin position="161"/>
        <end position="180"/>
    </location>
</feature>
<reference evidence="11" key="1">
    <citation type="journal article" date="2019" name="Int. J. Syst. Evol. Microbiol.">
        <title>The Global Catalogue of Microorganisms (GCM) 10K type strain sequencing project: providing services to taxonomists for standard genome sequencing and annotation.</title>
        <authorList>
            <consortium name="The Broad Institute Genomics Platform"/>
            <consortium name="The Broad Institute Genome Sequencing Center for Infectious Disease"/>
            <person name="Wu L."/>
            <person name="Ma J."/>
        </authorList>
    </citation>
    <scope>NUCLEOTIDE SEQUENCE [LARGE SCALE GENOMIC DNA]</scope>
    <source>
        <strain evidence="11">CCUG 37865</strain>
    </source>
</reference>
<dbReference type="PIRSF" id="PIRSF004925">
    <property type="entry name" value="HcaT"/>
    <property type="match status" value="1"/>
</dbReference>
<keyword evidence="6 8" id="KW-1133">Transmembrane helix</keyword>
<feature type="transmembrane region" description="Helical" evidence="8">
    <location>
        <begin position="136"/>
        <end position="155"/>
    </location>
</feature>
<keyword evidence="5 8" id="KW-0812">Transmembrane</keyword>